<reference evidence="8 9" key="1">
    <citation type="journal article" date="2016" name="Nat. Commun.">
        <title>Thousands of microbial genomes shed light on interconnected biogeochemical processes in an aquifer system.</title>
        <authorList>
            <person name="Anantharaman K."/>
            <person name="Brown C.T."/>
            <person name="Hug L.A."/>
            <person name="Sharon I."/>
            <person name="Castelle C.J."/>
            <person name="Probst A.J."/>
            <person name="Thomas B.C."/>
            <person name="Singh A."/>
            <person name="Wilkins M.J."/>
            <person name="Karaoz U."/>
            <person name="Brodie E.L."/>
            <person name="Williams K.H."/>
            <person name="Hubbard S.S."/>
            <person name="Banfield J.F."/>
        </authorList>
    </citation>
    <scope>NUCLEOTIDE SEQUENCE [LARGE SCALE GENOMIC DNA]</scope>
</reference>
<dbReference type="EMBL" id="MEZT01000021">
    <property type="protein sequence ID" value="OGD56380.1"/>
    <property type="molecule type" value="Genomic_DNA"/>
</dbReference>
<dbReference type="PANTHER" id="PTHR11205">
    <property type="entry name" value="RIBOSOMAL PROTEIN S7"/>
    <property type="match status" value="1"/>
</dbReference>
<organism evidence="8 9">
    <name type="scientific">Candidatus Berkelbacteria bacterium RBG_13_40_8</name>
    <dbReference type="NCBI Taxonomy" id="1797467"/>
    <lineage>
        <taxon>Bacteria</taxon>
        <taxon>Candidatus Berkelbacteria</taxon>
    </lineage>
</organism>
<dbReference type="AlphaFoldDB" id="A0A1F5DMW3"/>
<dbReference type="GO" id="GO:0015935">
    <property type="term" value="C:small ribosomal subunit"/>
    <property type="evidence" value="ECO:0007669"/>
    <property type="project" value="InterPro"/>
</dbReference>
<accession>A0A1F5DMW3</accession>
<comment type="subunit">
    <text evidence="6">Part of the 30S ribosomal subunit. Contacts proteins S9 and S11.</text>
</comment>
<dbReference type="PIRSF" id="PIRSF002122">
    <property type="entry name" value="RPS7p_RPS7a_RPS5e_RPS7o"/>
    <property type="match status" value="1"/>
</dbReference>
<dbReference type="InterPro" id="IPR023798">
    <property type="entry name" value="Ribosomal_uS7_dom"/>
</dbReference>
<gene>
    <name evidence="6" type="primary">rpsG</name>
    <name evidence="8" type="ORF">A2V71_04465</name>
</gene>
<dbReference type="FunFam" id="1.10.455.10:FF:000001">
    <property type="entry name" value="30S ribosomal protein S7"/>
    <property type="match status" value="1"/>
</dbReference>
<protein>
    <recommendedName>
        <fullName evidence="6">Small ribosomal subunit protein uS7</fullName>
    </recommendedName>
</protein>
<dbReference type="GO" id="GO:0019843">
    <property type="term" value="F:rRNA binding"/>
    <property type="evidence" value="ECO:0007669"/>
    <property type="project" value="UniProtKB-UniRule"/>
</dbReference>
<feature type="domain" description="Small ribosomal subunit protein uS7" evidence="7">
    <location>
        <begin position="2"/>
        <end position="148"/>
    </location>
</feature>
<evidence type="ECO:0000256" key="6">
    <source>
        <dbReference type="HAMAP-Rule" id="MF_00480"/>
    </source>
</evidence>
<keyword evidence="3 6" id="KW-0694">RNA-binding</keyword>
<evidence type="ECO:0000256" key="4">
    <source>
        <dbReference type="ARBA" id="ARBA00022980"/>
    </source>
</evidence>
<keyword evidence="4 6" id="KW-0689">Ribosomal protein</keyword>
<evidence type="ECO:0000256" key="1">
    <source>
        <dbReference type="ARBA" id="ARBA00007151"/>
    </source>
</evidence>
<dbReference type="SUPFAM" id="SSF47973">
    <property type="entry name" value="Ribosomal protein S7"/>
    <property type="match status" value="1"/>
</dbReference>
<dbReference type="GO" id="GO:0006412">
    <property type="term" value="P:translation"/>
    <property type="evidence" value="ECO:0007669"/>
    <property type="project" value="UniProtKB-UniRule"/>
</dbReference>
<comment type="function">
    <text evidence="6">One of the primary rRNA binding proteins, it binds directly to 16S rRNA where it nucleates assembly of the head domain of the 30S subunit. Is located at the subunit interface close to the decoding center, probably blocks exit of the E-site tRNA.</text>
</comment>
<evidence type="ECO:0000259" key="7">
    <source>
        <dbReference type="Pfam" id="PF00177"/>
    </source>
</evidence>
<proteinExistence type="inferred from homology"/>
<evidence type="ECO:0000313" key="9">
    <source>
        <dbReference type="Proteomes" id="UP000178764"/>
    </source>
</evidence>
<evidence type="ECO:0000256" key="5">
    <source>
        <dbReference type="ARBA" id="ARBA00023274"/>
    </source>
</evidence>
<keyword evidence="5 6" id="KW-0687">Ribonucleoprotein</keyword>
<dbReference type="CDD" id="cd14869">
    <property type="entry name" value="uS7_Bacteria"/>
    <property type="match status" value="1"/>
</dbReference>
<name>A0A1F5DMW3_9BACT</name>
<dbReference type="Proteomes" id="UP000178764">
    <property type="component" value="Unassembled WGS sequence"/>
</dbReference>
<evidence type="ECO:0000313" key="8">
    <source>
        <dbReference type="EMBL" id="OGD56380.1"/>
    </source>
</evidence>
<dbReference type="InterPro" id="IPR005717">
    <property type="entry name" value="Ribosomal_uS7_bac/org-type"/>
</dbReference>
<dbReference type="InterPro" id="IPR036823">
    <property type="entry name" value="Ribosomal_uS7_dom_sf"/>
</dbReference>
<comment type="similarity">
    <text evidence="1 6">Belongs to the universal ribosomal protein uS7 family.</text>
</comment>
<dbReference type="HAMAP" id="MF_00480_B">
    <property type="entry name" value="Ribosomal_uS7_B"/>
    <property type="match status" value="1"/>
</dbReference>
<evidence type="ECO:0000256" key="3">
    <source>
        <dbReference type="ARBA" id="ARBA00022884"/>
    </source>
</evidence>
<dbReference type="InterPro" id="IPR000235">
    <property type="entry name" value="Ribosomal_uS7"/>
</dbReference>
<dbReference type="GO" id="GO:0003735">
    <property type="term" value="F:structural constituent of ribosome"/>
    <property type="evidence" value="ECO:0007669"/>
    <property type="project" value="InterPro"/>
</dbReference>
<keyword evidence="2 6" id="KW-0699">rRNA-binding</keyword>
<dbReference type="NCBIfam" id="TIGR01029">
    <property type="entry name" value="rpsG_bact"/>
    <property type="match status" value="1"/>
</dbReference>
<dbReference type="Pfam" id="PF00177">
    <property type="entry name" value="Ribosomal_S7"/>
    <property type="match status" value="1"/>
</dbReference>
<comment type="caution">
    <text evidence="8">The sequence shown here is derived from an EMBL/GenBank/DDBJ whole genome shotgun (WGS) entry which is preliminary data.</text>
</comment>
<dbReference type="GO" id="GO:0000049">
    <property type="term" value="F:tRNA binding"/>
    <property type="evidence" value="ECO:0007669"/>
    <property type="project" value="UniProtKB-UniRule"/>
</dbReference>
<sequence length="156" mass="17873">MRGKKALKRTIKPDLKYNSVTVSRFINKVMLRGQKETAKINVYKAFDILKDRTEKEPLQVFETALKNAAPLLEVKARRIGGATYQVPMEVPANRKETLAMRWIINAARDKQGKAFYEFLALEILDAFNNTGSAIKKREVLHKMAEANKAFAHYARF</sequence>
<evidence type="ECO:0000256" key="2">
    <source>
        <dbReference type="ARBA" id="ARBA00022730"/>
    </source>
</evidence>
<keyword evidence="6" id="KW-0820">tRNA-binding</keyword>
<dbReference type="Gene3D" id="1.10.455.10">
    <property type="entry name" value="Ribosomal protein S7 domain"/>
    <property type="match status" value="1"/>
</dbReference>